<proteinExistence type="predicted"/>
<feature type="transmembrane region" description="Helical" evidence="1">
    <location>
        <begin position="29"/>
        <end position="47"/>
    </location>
</feature>
<dbReference type="RefSeq" id="WP_214476160.1">
    <property type="nucleotide sequence ID" value="NZ_CP071709.1"/>
</dbReference>
<keyword evidence="1" id="KW-1133">Transmembrane helix</keyword>
<accession>A0ABX8F9W6</accession>
<evidence type="ECO:0000256" key="1">
    <source>
        <dbReference type="SAM" id="Phobius"/>
    </source>
</evidence>
<organism evidence="2 3">
    <name type="scientific">Cytobacillus gottheilii</name>
    <dbReference type="NCBI Taxonomy" id="859144"/>
    <lineage>
        <taxon>Bacteria</taxon>
        <taxon>Bacillati</taxon>
        <taxon>Bacillota</taxon>
        <taxon>Bacilli</taxon>
        <taxon>Bacillales</taxon>
        <taxon>Bacillaceae</taxon>
        <taxon>Cytobacillus</taxon>
    </lineage>
</organism>
<evidence type="ECO:0000313" key="2">
    <source>
        <dbReference type="EMBL" id="QVY61175.1"/>
    </source>
</evidence>
<evidence type="ECO:0000313" key="3">
    <source>
        <dbReference type="Proteomes" id="UP000679247"/>
    </source>
</evidence>
<name>A0ABX8F9W6_9BACI</name>
<reference evidence="2 3" key="1">
    <citation type="submission" date="2021-03" db="EMBL/GenBank/DDBJ databases">
        <title>The first data on the complete genome of the tetrodotoxin-producing bacterium.</title>
        <authorList>
            <person name="Melnikova D.I."/>
            <person name="Nijland R."/>
            <person name="Magarlamov T.Y."/>
        </authorList>
    </citation>
    <scope>NUCLEOTIDE SEQUENCE [LARGE SCALE GENOMIC DNA]</scope>
    <source>
        <strain evidence="2 3">1839</strain>
    </source>
</reference>
<dbReference type="Proteomes" id="UP000679247">
    <property type="component" value="Chromosome"/>
</dbReference>
<keyword evidence="1" id="KW-0812">Transmembrane</keyword>
<sequence length="49" mass="5460">MNKENKNDEKSKIETNDGWNRAVYGSPTIGGLIVIGSIIAFILYNIFSK</sequence>
<gene>
    <name evidence="2" type="ORF">J1899_19785</name>
</gene>
<dbReference type="EMBL" id="CP071709">
    <property type="protein sequence ID" value="QVY61175.1"/>
    <property type="molecule type" value="Genomic_DNA"/>
</dbReference>
<keyword evidence="1" id="KW-0472">Membrane</keyword>
<keyword evidence="3" id="KW-1185">Reference proteome</keyword>
<protein>
    <submittedName>
        <fullName evidence="2">Uncharacterized protein</fullName>
    </submittedName>
</protein>